<gene>
    <name evidence="1" type="ORF">RaK2_00329</name>
</gene>
<sequence length="119" mass="13616">MRAFNVYKNDKKIDVVYYSEVMTAKEVTDLLNSRGEYNGEVKAFRSLNSANIRTVLKNAKTVLFNDDEYFNKDVTGIKNLEDLKSLIGIKGNVYKVGEVGSRHEYKLANSDYKFSILVM</sequence>
<proteinExistence type="predicted"/>
<dbReference type="RefSeq" id="YP_007007484.1">
    <property type="nucleotide sequence ID" value="NC_019526.1"/>
</dbReference>
<evidence type="ECO:0000313" key="1">
    <source>
        <dbReference type="EMBL" id="AFA44602.1"/>
    </source>
</evidence>
<dbReference type="KEGG" id="vg:14012917"/>
<protein>
    <submittedName>
        <fullName evidence="1">Uncharacterized protein</fullName>
    </submittedName>
</protein>
<dbReference type="EMBL" id="JQ513383">
    <property type="protein sequence ID" value="AFA44602.1"/>
    <property type="molecule type" value="Genomic_DNA"/>
</dbReference>
<organism evidence="1 2">
    <name type="scientific">Klebsiella phage vB_KleM_RaK2</name>
    <dbReference type="NCBI Taxonomy" id="1147094"/>
    <lineage>
        <taxon>Viruses</taxon>
        <taxon>Duplodnaviria</taxon>
        <taxon>Heunggongvirae</taxon>
        <taxon>Uroviricota</taxon>
        <taxon>Caudoviricetes</taxon>
        <taxon>Alcyoneusvirus</taxon>
        <taxon>Alcyoneusvirus RaK2</taxon>
    </lineage>
</organism>
<reference evidence="1 2" key="1">
    <citation type="journal article" date="2012" name="J. Virol.">
        <title>Genome of Klebsiella sp.-Infecting Bacteriophage vB_KleM_RaK2.</title>
        <authorList>
            <person name="Simoliunas E."/>
            <person name="Kaliniene L."/>
            <person name="Truncaite L."/>
            <person name="Klausa V."/>
            <person name="Zajanckauskaite A."/>
            <person name="Meskys R."/>
        </authorList>
    </citation>
    <scope>NUCLEOTIDE SEQUENCE [LARGE SCALE GENOMIC DNA]</scope>
</reference>
<evidence type="ECO:0000313" key="2">
    <source>
        <dbReference type="Proteomes" id="UP000007524"/>
    </source>
</evidence>
<dbReference type="GeneID" id="14012917"/>
<keyword evidence="2" id="KW-1185">Reference proteome</keyword>
<name>H6X4D6_9CAUD</name>
<accession>H6X4D6</accession>
<dbReference type="Proteomes" id="UP000007524">
    <property type="component" value="Segment"/>
</dbReference>
<dbReference type="OrthoDB" id="26581at10239"/>